<dbReference type="GO" id="GO:0004816">
    <property type="term" value="F:asparagine-tRNA ligase activity"/>
    <property type="evidence" value="ECO:0007669"/>
    <property type="project" value="UniProtKB-UniRule"/>
</dbReference>
<dbReference type="PROSITE" id="PS50862">
    <property type="entry name" value="AA_TRNA_LIGASE_II"/>
    <property type="match status" value="1"/>
</dbReference>
<dbReference type="PRINTS" id="PR01042">
    <property type="entry name" value="TRNASYNTHASP"/>
</dbReference>
<keyword evidence="3 7" id="KW-0547">Nucleotide-binding</keyword>
<feature type="domain" description="Aminoacyl-transfer RNA synthetases class-II family profile" evidence="8">
    <location>
        <begin position="131"/>
        <end position="467"/>
    </location>
</feature>
<organism evidence="9 10">
    <name type="scientific">Flavobacterium caeni</name>
    <dbReference type="NCBI Taxonomy" id="490189"/>
    <lineage>
        <taxon>Bacteria</taxon>
        <taxon>Pseudomonadati</taxon>
        <taxon>Bacteroidota</taxon>
        <taxon>Flavobacteriia</taxon>
        <taxon>Flavobacteriales</taxon>
        <taxon>Flavobacteriaceae</taxon>
        <taxon>Flavobacterium</taxon>
    </lineage>
</organism>
<dbReference type="AlphaFoldDB" id="A0A1G5EQJ0"/>
<dbReference type="STRING" id="490189.SAMN02927903_01140"/>
<dbReference type="InterPro" id="IPR004522">
    <property type="entry name" value="Asn-tRNA-ligase"/>
</dbReference>
<comment type="subunit">
    <text evidence="7">Homodimer.</text>
</comment>
<dbReference type="EC" id="6.1.1.22" evidence="7"/>
<dbReference type="Proteomes" id="UP000199354">
    <property type="component" value="Unassembled WGS sequence"/>
</dbReference>
<evidence type="ECO:0000256" key="6">
    <source>
        <dbReference type="ARBA" id="ARBA00023146"/>
    </source>
</evidence>
<sequence>MKRTKVKDLLASTQPMSDVTAKGWVRTFRNNQFIALNDGSTIHNIQCVVDFENTPEETLKRITTGAAVSVVGDLVESQGAGQKFEIQVKTLEILGDSDAEKFPMQPKKHSLEFLRDNAHLRVRTNAFGAIMRVRSVLAAAVHQYFQEQGFVYVNTPIITGADAEGAGEMFQVSALDMNNPPRNEDGTINYKEDFFGHQTNLTVSGQLEGEAFAMALGQIYTFGPTFRAENSNTSRHLAEFWMIEPEVAFNDLHDNMDLAEDFIRYVIKYTVDKCQDDLKFLEGRLIDEEKSKPQDQRSEMNLLDKLNFVLENNFKRVSYTEAIDILRDSTPNKKKKFQYVINEWGADLQSEHERFLVEKHFKSPVIVYDYPANIKSFYMRLNEDGKTVGAMDILFPGIGEIVGGSQREERYDVLVEKMRKIGIDEKELWWYLDTRRFGTAVHSGFGLGFERLVLFVTGMTNIRDVIPFPRTPGNAEF</sequence>
<evidence type="ECO:0000256" key="1">
    <source>
        <dbReference type="ARBA" id="ARBA00008226"/>
    </source>
</evidence>
<dbReference type="OrthoDB" id="9762036at2"/>
<dbReference type="SUPFAM" id="SSF55681">
    <property type="entry name" value="Class II aaRS and biotin synthetases"/>
    <property type="match status" value="1"/>
</dbReference>
<dbReference type="PANTHER" id="PTHR22594:SF34">
    <property type="entry name" value="ASPARAGINE--TRNA LIGASE, MITOCHONDRIAL-RELATED"/>
    <property type="match status" value="1"/>
</dbReference>
<dbReference type="GO" id="GO:0003676">
    <property type="term" value="F:nucleic acid binding"/>
    <property type="evidence" value="ECO:0007669"/>
    <property type="project" value="InterPro"/>
</dbReference>
<dbReference type="NCBIfam" id="TIGR00457">
    <property type="entry name" value="asnS"/>
    <property type="match status" value="1"/>
</dbReference>
<evidence type="ECO:0000256" key="3">
    <source>
        <dbReference type="ARBA" id="ARBA00022741"/>
    </source>
</evidence>
<dbReference type="PANTHER" id="PTHR22594">
    <property type="entry name" value="ASPARTYL/LYSYL-TRNA SYNTHETASE"/>
    <property type="match status" value="1"/>
</dbReference>
<protein>
    <recommendedName>
        <fullName evidence="7">Asparagine--tRNA ligase</fullName>
        <ecNumber evidence="7">6.1.1.22</ecNumber>
    </recommendedName>
    <alternativeName>
        <fullName evidence="7">Asparaginyl-tRNA synthetase</fullName>
        <shortName evidence="7">AsnRS</shortName>
    </alternativeName>
</protein>
<keyword evidence="5 7" id="KW-0648">Protein biosynthesis</keyword>
<keyword evidence="10" id="KW-1185">Reference proteome</keyword>
<keyword evidence="6 7" id="KW-0030">Aminoacyl-tRNA synthetase</keyword>
<dbReference type="InterPro" id="IPR006195">
    <property type="entry name" value="aa-tRNA-synth_II"/>
</dbReference>
<dbReference type="Pfam" id="PF01336">
    <property type="entry name" value="tRNA_anti-codon"/>
    <property type="match status" value="1"/>
</dbReference>
<dbReference type="InterPro" id="IPR002312">
    <property type="entry name" value="Asp/Asn-tRNA-synth_IIb"/>
</dbReference>
<keyword evidence="2 7" id="KW-0436">Ligase</keyword>
<evidence type="ECO:0000256" key="4">
    <source>
        <dbReference type="ARBA" id="ARBA00022840"/>
    </source>
</evidence>
<accession>A0A1G5EQJ0</accession>
<dbReference type="SUPFAM" id="SSF50249">
    <property type="entry name" value="Nucleic acid-binding proteins"/>
    <property type="match status" value="1"/>
</dbReference>
<evidence type="ECO:0000313" key="10">
    <source>
        <dbReference type="Proteomes" id="UP000199354"/>
    </source>
</evidence>
<dbReference type="InterPro" id="IPR004365">
    <property type="entry name" value="NA-bd_OB_tRNA"/>
</dbReference>
<dbReference type="FunFam" id="3.30.930.10:FF:000016">
    <property type="entry name" value="Asparagine--tRNA ligase"/>
    <property type="match status" value="1"/>
</dbReference>
<comment type="subcellular location">
    <subcellularLocation>
        <location evidence="7">Cytoplasm</location>
    </subcellularLocation>
</comment>
<evidence type="ECO:0000256" key="5">
    <source>
        <dbReference type="ARBA" id="ARBA00022917"/>
    </source>
</evidence>
<dbReference type="InterPro" id="IPR012340">
    <property type="entry name" value="NA-bd_OB-fold"/>
</dbReference>
<dbReference type="Pfam" id="PF00152">
    <property type="entry name" value="tRNA-synt_2"/>
    <property type="match status" value="1"/>
</dbReference>
<comment type="similarity">
    <text evidence="1 7">Belongs to the class-II aminoacyl-tRNA synthetase family.</text>
</comment>
<proteinExistence type="inferred from homology"/>
<keyword evidence="4 7" id="KW-0067">ATP-binding</keyword>
<name>A0A1G5EQJ0_9FLAO</name>
<dbReference type="CDD" id="cd04318">
    <property type="entry name" value="EcAsnRS_like_N"/>
    <property type="match status" value="1"/>
</dbReference>
<gene>
    <name evidence="7" type="primary">asnS</name>
    <name evidence="9" type="ORF">SAMN02927903_01140</name>
</gene>
<evidence type="ECO:0000313" key="9">
    <source>
        <dbReference type="EMBL" id="SCY29252.1"/>
    </source>
</evidence>
<dbReference type="Gene3D" id="3.30.930.10">
    <property type="entry name" value="Bira Bifunctional Protein, Domain 2"/>
    <property type="match status" value="1"/>
</dbReference>
<evidence type="ECO:0000256" key="2">
    <source>
        <dbReference type="ARBA" id="ARBA00022598"/>
    </source>
</evidence>
<evidence type="ECO:0000259" key="8">
    <source>
        <dbReference type="PROSITE" id="PS50862"/>
    </source>
</evidence>
<keyword evidence="7" id="KW-0963">Cytoplasm</keyword>
<dbReference type="EMBL" id="FMVF01000004">
    <property type="protein sequence ID" value="SCY29252.1"/>
    <property type="molecule type" value="Genomic_DNA"/>
</dbReference>
<dbReference type="HAMAP" id="MF_00534">
    <property type="entry name" value="Asn_tRNA_synth"/>
    <property type="match status" value="1"/>
</dbReference>
<dbReference type="RefSeq" id="WP_091141320.1">
    <property type="nucleotide sequence ID" value="NZ_FMVF01000004.1"/>
</dbReference>
<dbReference type="NCBIfam" id="NF003037">
    <property type="entry name" value="PRK03932.1"/>
    <property type="match status" value="1"/>
</dbReference>
<comment type="catalytic activity">
    <reaction evidence="7">
        <text>tRNA(Asn) + L-asparagine + ATP = L-asparaginyl-tRNA(Asn) + AMP + diphosphate + H(+)</text>
        <dbReference type="Rhea" id="RHEA:11180"/>
        <dbReference type="Rhea" id="RHEA-COMP:9659"/>
        <dbReference type="Rhea" id="RHEA-COMP:9674"/>
        <dbReference type="ChEBI" id="CHEBI:15378"/>
        <dbReference type="ChEBI" id="CHEBI:30616"/>
        <dbReference type="ChEBI" id="CHEBI:33019"/>
        <dbReference type="ChEBI" id="CHEBI:58048"/>
        <dbReference type="ChEBI" id="CHEBI:78442"/>
        <dbReference type="ChEBI" id="CHEBI:78515"/>
        <dbReference type="ChEBI" id="CHEBI:456215"/>
        <dbReference type="EC" id="6.1.1.22"/>
    </reaction>
</comment>
<dbReference type="Gene3D" id="2.40.50.140">
    <property type="entry name" value="Nucleic acid-binding proteins"/>
    <property type="match status" value="1"/>
</dbReference>
<dbReference type="CDD" id="cd00776">
    <property type="entry name" value="AsxRS_core"/>
    <property type="match status" value="1"/>
</dbReference>
<dbReference type="InterPro" id="IPR045864">
    <property type="entry name" value="aa-tRNA-synth_II/BPL/LPL"/>
</dbReference>
<dbReference type="InterPro" id="IPR004364">
    <property type="entry name" value="Aa-tRNA-synt_II"/>
</dbReference>
<reference evidence="9 10" key="1">
    <citation type="submission" date="2016-10" db="EMBL/GenBank/DDBJ databases">
        <authorList>
            <person name="de Groot N.N."/>
        </authorList>
    </citation>
    <scope>NUCLEOTIDE SEQUENCE [LARGE SCALE GENOMIC DNA]</scope>
    <source>
        <strain evidence="9 10">CGMCC 1.7031</strain>
    </source>
</reference>
<dbReference type="GO" id="GO:0006421">
    <property type="term" value="P:asparaginyl-tRNA aminoacylation"/>
    <property type="evidence" value="ECO:0007669"/>
    <property type="project" value="UniProtKB-UniRule"/>
</dbReference>
<evidence type="ECO:0000256" key="7">
    <source>
        <dbReference type="HAMAP-Rule" id="MF_00534"/>
    </source>
</evidence>
<dbReference type="GO" id="GO:0005524">
    <property type="term" value="F:ATP binding"/>
    <property type="evidence" value="ECO:0007669"/>
    <property type="project" value="UniProtKB-UniRule"/>
</dbReference>
<dbReference type="GO" id="GO:0005737">
    <property type="term" value="C:cytoplasm"/>
    <property type="evidence" value="ECO:0007669"/>
    <property type="project" value="UniProtKB-SubCell"/>
</dbReference>